<gene>
    <name evidence="1" type="ORF">NCTC8684_03715</name>
</gene>
<name>A0AAX2MDZ7_CHRVL</name>
<dbReference type="RefSeq" id="WP_131825821.1">
    <property type="nucleotide sequence ID" value="NZ_JAGKRE010000022.1"/>
</dbReference>
<proteinExistence type="predicted"/>
<organism evidence="1 2">
    <name type="scientific">Chromobacterium violaceum</name>
    <dbReference type="NCBI Taxonomy" id="536"/>
    <lineage>
        <taxon>Bacteria</taxon>
        <taxon>Pseudomonadati</taxon>
        <taxon>Pseudomonadota</taxon>
        <taxon>Betaproteobacteria</taxon>
        <taxon>Neisseriales</taxon>
        <taxon>Chromobacteriaceae</taxon>
        <taxon>Chromobacterium</taxon>
    </lineage>
</organism>
<reference evidence="1 2" key="1">
    <citation type="submission" date="2018-06" db="EMBL/GenBank/DDBJ databases">
        <authorList>
            <consortium name="Pathogen Informatics"/>
            <person name="Doyle S."/>
        </authorList>
    </citation>
    <scope>NUCLEOTIDE SEQUENCE [LARGE SCALE GENOMIC DNA]</scope>
    <source>
        <strain evidence="1 2">NCTC8684</strain>
    </source>
</reference>
<dbReference type="Proteomes" id="UP000254029">
    <property type="component" value="Unassembled WGS sequence"/>
</dbReference>
<dbReference type="AlphaFoldDB" id="A0AAX2MDZ7"/>
<dbReference type="EMBL" id="UIGR01000001">
    <property type="protein sequence ID" value="SUX34854.1"/>
    <property type="molecule type" value="Genomic_DNA"/>
</dbReference>
<protein>
    <submittedName>
        <fullName evidence="1">Uncharacterized protein</fullName>
    </submittedName>
</protein>
<evidence type="ECO:0000313" key="1">
    <source>
        <dbReference type="EMBL" id="SUX34854.1"/>
    </source>
</evidence>
<accession>A0AAX2MDZ7</accession>
<comment type="caution">
    <text evidence="1">The sequence shown here is derived from an EMBL/GenBank/DDBJ whole genome shotgun (WGS) entry which is preliminary data.</text>
</comment>
<sequence length="245" mass="28740">MKKAYEDCIVERDVWVDYKFQAHICTNEKDIGKSCVVQNVPVRRLTDGEVNLCRRYFKDQIHYDKVWLVNDRARSLGKKYKNTSIVRFPYVFLPALWSKDFSRDTDVSAVANWIHEMTHVWQFSVGGAGFDRGNEEGDASTFDRENQQFVIGRYALDPKWIKRFCFHNSEQQGDLIALHYQMTVDQGFRVPRIGLWPLLEYAVEKDFLTGDRGVDFLPRKIAKPPLMQDGYFDLVKQAKIRWGIK</sequence>
<evidence type="ECO:0000313" key="2">
    <source>
        <dbReference type="Proteomes" id="UP000254029"/>
    </source>
</evidence>